<accession>A0ACB8DF75</accession>
<gene>
    <name evidence="1" type="ORF">HPB49_018152</name>
</gene>
<organism evidence="1 2">
    <name type="scientific">Dermacentor silvarum</name>
    <name type="common">Tick</name>
    <dbReference type="NCBI Taxonomy" id="543639"/>
    <lineage>
        <taxon>Eukaryota</taxon>
        <taxon>Metazoa</taxon>
        <taxon>Ecdysozoa</taxon>
        <taxon>Arthropoda</taxon>
        <taxon>Chelicerata</taxon>
        <taxon>Arachnida</taxon>
        <taxon>Acari</taxon>
        <taxon>Parasitiformes</taxon>
        <taxon>Ixodida</taxon>
        <taxon>Ixodoidea</taxon>
        <taxon>Ixodidae</taxon>
        <taxon>Rhipicephalinae</taxon>
        <taxon>Dermacentor</taxon>
    </lineage>
</organism>
<comment type="caution">
    <text evidence="1">The sequence shown here is derived from an EMBL/GenBank/DDBJ whole genome shotgun (WGS) entry which is preliminary data.</text>
</comment>
<evidence type="ECO:0000313" key="2">
    <source>
        <dbReference type="Proteomes" id="UP000821865"/>
    </source>
</evidence>
<evidence type="ECO:0000313" key="1">
    <source>
        <dbReference type="EMBL" id="KAH7966630.1"/>
    </source>
</evidence>
<reference evidence="1" key="1">
    <citation type="submission" date="2020-05" db="EMBL/GenBank/DDBJ databases">
        <title>Large-scale comparative analyses of tick genomes elucidate their genetic diversity and vector capacities.</title>
        <authorList>
            <person name="Jia N."/>
            <person name="Wang J."/>
            <person name="Shi W."/>
            <person name="Du L."/>
            <person name="Sun Y."/>
            <person name="Zhan W."/>
            <person name="Jiang J."/>
            <person name="Wang Q."/>
            <person name="Zhang B."/>
            <person name="Ji P."/>
            <person name="Sakyi L.B."/>
            <person name="Cui X."/>
            <person name="Yuan T."/>
            <person name="Jiang B."/>
            <person name="Yang W."/>
            <person name="Lam T.T.-Y."/>
            <person name="Chang Q."/>
            <person name="Ding S."/>
            <person name="Wang X."/>
            <person name="Zhu J."/>
            <person name="Ruan X."/>
            <person name="Zhao L."/>
            <person name="Wei J."/>
            <person name="Que T."/>
            <person name="Du C."/>
            <person name="Cheng J."/>
            <person name="Dai P."/>
            <person name="Han X."/>
            <person name="Huang E."/>
            <person name="Gao Y."/>
            <person name="Liu J."/>
            <person name="Shao H."/>
            <person name="Ye R."/>
            <person name="Li L."/>
            <person name="Wei W."/>
            <person name="Wang X."/>
            <person name="Wang C."/>
            <person name="Yang T."/>
            <person name="Huo Q."/>
            <person name="Li W."/>
            <person name="Guo W."/>
            <person name="Chen H."/>
            <person name="Zhou L."/>
            <person name="Ni X."/>
            <person name="Tian J."/>
            <person name="Zhou Y."/>
            <person name="Sheng Y."/>
            <person name="Liu T."/>
            <person name="Pan Y."/>
            <person name="Xia L."/>
            <person name="Li J."/>
            <person name="Zhao F."/>
            <person name="Cao W."/>
        </authorList>
    </citation>
    <scope>NUCLEOTIDE SEQUENCE</scope>
    <source>
        <strain evidence="1">Dsil-2018</strain>
    </source>
</reference>
<proteinExistence type="predicted"/>
<protein>
    <submittedName>
        <fullName evidence="1">Uncharacterized protein</fullName>
    </submittedName>
</protein>
<dbReference type="Proteomes" id="UP000821865">
    <property type="component" value="Chromosome 2"/>
</dbReference>
<sequence>MITVITVLFILAYKKSDAGHNISHWLPPTESQNMWKHVLACALLGAVVHGRRFHPIYLRPVSDGMVSFINKLNTTWKAGRNFNRNVSPMFLRGLLGVHPDNRLHRLPAFRHTEIPEDLPESFDAREKWPECRSIGLIRDQSSCGSCWAFGAVEAISDRICIHSQGKVQVNISAQDILTCCSSCGRGCLGGFPSAAWQFYRDRGIVSGGLHDTDDGCQPYQFPPCEHHTVGPLPNCSEHISPTPRCVHVCRKGYETEYSKDKYKGDKVYSIAADETQIKTEIFKNGPVEADFDVYADFFSYKSGVYQRLSSDYQSGHAVKILGWGTENGVPYWLVANSWNPNWGDKGYFKILRGTNECGIENDINAGIPKQDISID</sequence>
<dbReference type="EMBL" id="CM023471">
    <property type="protein sequence ID" value="KAH7966630.1"/>
    <property type="molecule type" value="Genomic_DNA"/>
</dbReference>
<name>A0ACB8DF75_DERSI</name>
<keyword evidence="2" id="KW-1185">Reference proteome</keyword>